<dbReference type="AlphaFoldDB" id="A0AAT9G8E0"/>
<reference evidence="1" key="1">
    <citation type="submission" date="2024-01" db="EMBL/GenBank/DDBJ databases">
        <title>Sequencing the genomes of a sandfly, Sergentomyia squamirostris, and its two endosymbionts.</title>
        <authorList>
            <person name="Itokawa K."/>
            <person name="Sanjoba C."/>
        </authorList>
    </citation>
    <scope>NUCLEOTIDE SEQUENCE</scope>
    <source>
        <strain evidence="1">RiSSQ</strain>
    </source>
</reference>
<evidence type="ECO:0008006" key="2">
    <source>
        <dbReference type="Google" id="ProtNLM"/>
    </source>
</evidence>
<protein>
    <recommendedName>
        <fullName evidence="2">Antitoxin</fullName>
    </recommendedName>
</protein>
<sequence length="92" mass="10625">MPKVITVTEMVRSFSDIVGQVQYRGETFNIKKGRNIVARIMPVKASNTIAIKDLNEFFRNGPHLDKDDIDEFEKDINAVKSLKLQDWGNKWD</sequence>
<proteinExistence type="predicted"/>
<accession>A0AAT9G8E0</accession>
<gene>
    <name evidence="1" type="ORF">DMENIID0002_06980</name>
</gene>
<dbReference type="EMBL" id="AP029170">
    <property type="protein sequence ID" value="BFD46052.1"/>
    <property type="molecule type" value="Genomic_DNA"/>
</dbReference>
<organism evidence="1">
    <name type="scientific">Candidatus Tisiphia endosymbiont of Sergentomyia squamirostris</name>
    <dbReference type="NCBI Taxonomy" id="3113639"/>
    <lineage>
        <taxon>Bacteria</taxon>
        <taxon>Pseudomonadati</taxon>
        <taxon>Pseudomonadota</taxon>
        <taxon>Alphaproteobacteria</taxon>
        <taxon>Rickettsiales</taxon>
        <taxon>Rickettsiaceae</taxon>
        <taxon>Rickettsieae</taxon>
        <taxon>Candidatus Tisiphia</taxon>
    </lineage>
</organism>
<name>A0AAT9G8E0_9RICK</name>
<evidence type="ECO:0000313" key="1">
    <source>
        <dbReference type="EMBL" id="BFD46052.1"/>
    </source>
</evidence>